<dbReference type="EC" id="2.7.6.3" evidence="3"/>
<evidence type="ECO:0000256" key="5">
    <source>
        <dbReference type="ARBA" id="ARBA00022679"/>
    </source>
</evidence>
<dbReference type="UniPathway" id="UPA00077">
    <property type="reaction ID" value="UER00155"/>
</dbReference>
<dbReference type="GO" id="GO:0005524">
    <property type="term" value="F:ATP binding"/>
    <property type="evidence" value="ECO:0007669"/>
    <property type="project" value="UniProtKB-KW"/>
</dbReference>
<comment type="caution">
    <text evidence="14">The sequence shown here is derived from an EMBL/GenBank/DDBJ whole genome shotgun (WGS) entry which is preliminary data.</text>
</comment>
<comment type="pathway">
    <text evidence="1">Cofactor biosynthesis; tetrahydrofolate biosynthesis; 2-amino-4-hydroxy-6-hydroxymethyl-7,8-dihydropteridine diphosphate from 7,8-dihydroneopterin triphosphate: step 4/4.</text>
</comment>
<feature type="domain" description="7,8-dihydro-6-hydroxymethylpterin-pyrophosphokinase" evidence="13">
    <location>
        <begin position="5"/>
        <end position="135"/>
    </location>
</feature>
<name>E0NQI5_9BACT</name>
<dbReference type="Proteomes" id="UP000004394">
    <property type="component" value="Unassembled WGS sequence"/>
</dbReference>
<reference evidence="14" key="1">
    <citation type="submission" date="2010-07" db="EMBL/GenBank/DDBJ databases">
        <authorList>
            <person name="Muzny D."/>
            <person name="Qin X."/>
            <person name="Deng J."/>
            <person name="Jiang H."/>
            <person name="Liu Y."/>
            <person name="Qu J."/>
            <person name="Song X.-Z."/>
            <person name="Zhang L."/>
            <person name="Thornton R."/>
            <person name="Coyle M."/>
            <person name="Francisco L."/>
            <person name="Jackson L."/>
            <person name="Javaid M."/>
            <person name="Korchina V."/>
            <person name="Kovar C."/>
            <person name="Mata R."/>
            <person name="Mathew T."/>
            <person name="Ngo R."/>
            <person name="Nguyen L."/>
            <person name="Nguyen N."/>
            <person name="Okwuonu G."/>
            <person name="Ongeri F."/>
            <person name="Pham C."/>
            <person name="Simmons D."/>
            <person name="Wilczek-Boney K."/>
            <person name="Hale W."/>
            <person name="Jakkamsetti A."/>
            <person name="Pham P."/>
            <person name="Ruth R."/>
            <person name="San Lucas F."/>
            <person name="Warren J."/>
            <person name="Zhang J."/>
            <person name="Zhao Z."/>
            <person name="Zhou C."/>
            <person name="Zhu D."/>
            <person name="Lee S."/>
            <person name="Bess C."/>
            <person name="Blankenburg K."/>
            <person name="Forbes L."/>
            <person name="Fu Q."/>
            <person name="Gubbala S."/>
            <person name="Hirani K."/>
            <person name="Jayaseelan J.C."/>
            <person name="Lara F."/>
            <person name="Munidasa M."/>
            <person name="Palculict T."/>
            <person name="Patil S."/>
            <person name="Pu L.-L."/>
            <person name="Saada N."/>
            <person name="Tang L."/>
            <person name="Weissenberger G."/>
            <person name="Zhu Y."/>
            <person name="Hemphill L."/>
            <person name="Shang Y."/>
            <person name="Youmans B."/>
            <person name="Ayvaz T."/>
            <person name="Ross M."/>
            <person name="Santibanez J."/>
            <person name="Aqrawi P."/>
            <person name="Gross S."/>
            <person name="Joshi V."/>
            <person name="Fowler G."/>
            <person name="Nazareth L."/>
            <person name="Reid J."/>
            <person name="Worley K."/>
            <person name="Petrosino J."/>
            <person name="Highlander S."/>
            <person name="Gibbs R."/>
        </authorList>
    </citation>
    <scope>NUCLEOTIDE SEQUENCE [LARGE SCALE GENOMIC DNA]</scope>
    <source>
        <strain evidence="14">DSM 16973</strain>
    </source>
</reference>
<dbReference type="GO" id="GO:0046654">
    <property type="term" value="P:tetrahydrofolate biosynthetic process"/>
    <property type="evidence" value="ECO:0007669"/>
    <property type="project" value="UniProtKB-UniPathway"/>
</dbReference>
<dbReference type="Pfam" id="PF01288">
    <property type="entry name" value="HPPK"/>
    <property type="match status" value="1"/>
</dbReference>
<dbReference type="Gene3D" id="3.30.70.560">
    <property type="entry name" value="7,8-Dihydro-6-hydroxymethylpterin-pyrophosphokinase HPPK"/>
    <property type="match status" value="1"/>
</dbReference>
<dbReference type="OrthoDB" id="9808041at2"/>
<evidence type="ECO:0000256" key="11">
    <source>
        <dbReference type="ARBA" id="ARBA00029766"/>
    </source>
</evidence>
<comment type="similarity">
    <text evidence="2">Belongs to the HPPK family.</text>
</comment>
<dbReference type="AlphaFoldDB" id="E0NQI5"/>
<dbReference type="GO" id="GO:0046656">
    <property type="term" value="P:folic acid biosynthetic process"/>
    <property type="evidence" value="ECO:0007669"/>
    <property type="project" value="UniProtKB-KW"/>
</dbReference>
<evidence type="ECO:0000256" key="2">
    <source>
        <dbReference type="ARBA" id="ARBA00005810"/>
    </source>
</evidence>
<evidence type="ECO:0000256" key="9">
    <source>
        <dbReference type="ARBA" id="ARBA00022909"/>
    </source>
</evidence>
<dbReference type="EMBL" id="AEEI01000020">
    <property type="protein sequence ID" value="EFM02559.1"/>
    <property type="molecule type" value="Genomic_DNA"/>
</dbReference>
<dbReference type="SUPFAM" id="SSF55083">
    <property type="entry name" value="6-hydroxymethyl-7,8-dihydropterin pyrophosphokinase, HPPK"/>
    <property type="match status" value="1"/>
</dbReference>
<evidence type="ECO:0000256" key="1">
    <source>
        <dbReference type="ARBA" id="ARBA00005051"/>
    </source>
</evidence>
<evidence type="ECO:0000256" key="10">
    <source>
        <dbReference type="ARBA" id="ARBA00029409"/>
    </source>
</evidence>
<keyword evidence="7" id="KW-0418">Kinase</keyword>
<keyword evidence="6" id="KW-0547">Nucleotide-binding</keyword>
<evidence type="ECO:0000256" key="7">
    <source>
        <dbReference type="ARBA" id="ARBA00022777"/>
    </source>
</evidence>
<dbReference type="NCBIfam" id="TIGR01498">
    <property type="entry name" value="folK"/>
    <property type="match status" value="1"/>
</dbReference>
<evidence type="ECO:0000256" key="4">
    <source>
        <dbReference type="ARBA" id="ARBA00016218"/>
    </source>
</evidence>
<dbReference type="STRING" id="862515.HMPREF0658_0436"/>
<keyword evidence="15" id="KW-1185">Reference proteome</keyword>
<evidence type="ECO:0000313" key="14">
    <source>
        <dbReference type="EMBL" id="EFM02559.1"/>
    </source>
</evidence>
<protein>
    <recommendedName>
        <fullName evidence="4">2-amino-4-hydroxy-6-hydroxymethyldihydropteridine pyrophosphokinase</fullName>
        <ecNumber evidence="3">2.7.6.3</ecNumber>
    </recommendedName>
    <alternativeName>
        <fullName evidence="11">6-hydroxymethyl-7,8-dihydropterin pyrophosphokinase</fullName>
    </alternativeName>
    <alternativeName>
        <fullName evidence="12">7,8-dihydro-6-hydroxymethylpterin-pyrophosphokinase</fullName>
    </alternativeName>
</protein>
<dbReference type="CDD" id="cd00483">
    <property type="entry name" value="HPPK"/>
    <property type="match status" value="1"/>
</dbReference>
<dbReference type="PANTHER" id="PTHR43071:SF1">
    <property type="entry name" value="2-AMINO-4-HYDROXY-6-HYDROXYMETHYLDIHYDROPTERIDINE PYROPHOSPHOKINASE"/>
    <property type="match status" value="1"/>
</dbReference>
<evidence type="ECO:0000259" key="13">
    <source>
        <dbReference type="Pfam" id="PF01288"/>
    </source>
</evidence>
<evidence type="ECO:0000256" key="8">
    <source>
        <dbReference type="ARBA" id="ARBA00022840"/>
    </source>
</evidence>
<comment type="function">
    <text evidence="10">Catalyzes the transfer of pyrophosphate from adenosine triphosphate (ATP) to 6-hydroxymethyl-7,8-dihydropterin, an enzymatic step in folate biosynthesis pathway.</text>
</comment>
<evidence type="ECO:0000256" key="6">
    <source>
        <dbReference type="ARBA" id="ARBA00022741"/>
    </source>
</evidence>
<accession>E0NQI5</accession>
<dbReference type="eggNOG" id="COG0801">
    <property type="taxonomic scope" value="Bacteria"/>
</dbReference>
<dbReference type="PANTHER" id="PTHR43071">
    <property type="entry name" value="2-AMINO-4-HYDROXY-6-HYDROXYMETHYLDIHYDROPTERIDINE PYROPHOSPHOKINASE"/>
    <property type="match status" value="1"/>
</dbReference>
<keyword evidence="8" id="KW-0067">ATP-binding</keyword>
<evidence type="ECO:0000256" key="3">
    <source>
        <dbReference type="ARBA" id="ARBA00013253"/>
    </source>
</evidence>
<dbReference type="GO" id="GO:0003848">
    <property type="term" value="F:2-amino-4-hydroxy-6-hydroxymethyldihydropteridine diphosphokinase activity"/>
    <property type="evidence" value="ECO:0007669"/>
    <property type="project" value="UniProtKB-EC"/>
</dbReference>
<keyword evidence="5 14" id="KW-0808">Transferase</keyword>
<proteinExistence type="inferred from homology"/>
<dbReference type="GO" id="GO:0016301">
    <property type="term" value="F:kinase activity"/>
    <property type="evidence" value="ECO:0007669"/>
    <property type="project" value="UniProtKB-KW"/>
</dbReference>
<keyword evidence="9" id="KW-0289">Folate biosynthesis</keyword>
<evidence type="ECO:0000256" key="12">
    <source>
        <dbReference type="ARBA" id="ARBA00033413"/>
    </source>
</evidence>
<dbReference type="RefSeq" id="WP_006948194.1">
    <property type="nucleotide sequence ID" value="NZ_BAJI01000001.1"/>
</dbReference>
<organism evidence="14 15">
    <name type="scientific">Hoylesella marshii DSM 16973 = JCM 13450</name>
    <dbReference type="NCBI Taxonomy" id="862515"/>
    <lineage>
        <taxon>Bacteria</taxon>
        <taxon>Pseudomonadati</taxon>
        <taxon>Bacteroidota</taxon>
        <taxon>Bacteroidia</taxon>
        <taxon>Bacteroidales</taxon>
        <taxon>Prevotellaceae</taxon>
        <taxon>Hoylesella</taxon>
    </lineage>
</organism>
<sequence length="136" mass="15731">MHTVYFSLGANLGDRQQTMCRAIEQLEARIGAVVRRSSLHETNPWGFQSANKFLNAAVCCATELSPHEVLNRTQEIERSLGRTHKTHNRQYHDRAIDIDILLFDDLHIHEDNLTIPHPLMHERDFVMAPLQEILPR</sequence>
<dbReference type="HOGENOM" id="CLU_097916_1_2_10"/>
<dbReference type="InterPro" id="IPR035907">
    <property type="entry name" value="Hppk_sf"/>
</dbReference>
<dbReference type="InterPro" id="IPR000550">
    <property type="entry name" value="Hppk"/>
</dbReference>
<evidence type="ECO:0000313" key="15">
    <source>
        <dbReference type="Proteomes" id="UP000004394"/>
    </source>
</evidence>
<gene>
    <name evidence="14" type="primary">folK</name>
    <name evidence="14" type="ORF">HMPREF0658_0436</name>
</gene>